<sequence>MDVQSTFLNAPLQEEISQGIIENKETQEIQLNKVLCGLKKASLVWYKHLSKWLITSSFECSITDPCVFWRKNKFPIWIYIHVDDLSIFGPNIEDFKQEIKKYFDMKDLSKDHSLLGIKINHLSDGFSLDQEHYIRWLAEKYKIKDLIPSNTPLKPHLQLSTSSNKEHEQFNKFHLSRFLKKPGLQHWNAYADLGNNPVDQRSVSGFTISVNSHLISWKSKKKTDHISFNNRSQYKALRDAAKETTWLINIINKIQLTSSSLEPLLLNDNKGATDLALCDANHSGFKTKHMDIKFHFIRELPKNGNMLLKHVPTTSMNADFLTKSLGKTILIRSLQFHNLLKKNVCSLHVPRKGDVKM</sequence>
<proteinExistence type="predicted"/>
<reference evidence="2" key="1">
    <citation type="submission" date="2021-03" db="EMBL/GenBank/DDBJ databases">
        <title>Draft genome sequence of rust myrtle Austropuccinia psidii MF-1, a brazilian biotype.</title>
        <authorList>
            <person name="Quecine M.C."/>
            <person name="Pachon D.M.R."/>
            <person name="Bonatelli M.L."/>
            <person name="Correr F.H."/>
            <person name="Franceschini L.M."/>
            <person name="Leite T.F."/>
            <person name="Margarido G.R.A."/>
            <person name="Almeida C.A."/>
            <person name="Ferrarezi J.A."/>
            <person name="Labate C.A."/>
        </authorList>
    </citation>
    <scope>NUCLEOTIDE SEQUENCE</scope>
    <source>
        <strain evidence="2">MF-1</strain>
    </source>
</reference>
<dbReference type="OrthoDB" id="3344688at2759"/>
<evidence type="ECO:0000313" key="3">
    <source>
        <dbReference type="Proteomes" id="UP000765509"/>
    </source>
</evidence>
<name>A0A9Q3DME9_9BASI</name>
<dbReference type="PANTHER" id="PTHR11439">
    <property type="entry name" value="GAG-POL-RELATED RETROTRANSPOSON"/>
    <property type="match status" value="1"/>
</dbReference>
<organism evidence="2 3">
    <name type="scientific">Austropuccinia psidii MF-1</name>
    <dbReference type="NCBI Taxonomy" id="1389203"/>
    <lineage>
        <taxon>Eukaryota</taxon>
        <taxon>Fungi</taxon>
        <taxon>Dikarya</taxon>
        <taxon>Basidiomycota</taxon>
        <taxon>Pucciniomycotina</taxon>
        <taxon>Pucciniomycetes</taxon>
        <taxon>Pucciniales</taxon>
        <taxon>Sphaerophragmiaceae</taxon>
        <taxon>Austropuccinia</taxon>
    </lineage>
</organism>
<feature type="domain" description="Reverse transcriptase Ty1/copia-type" evidence="1">
    <location>
        <begin position="1"/>
        <end position="154"/>
    </location>
</feature>
<dbReference type="PANTHER" id="PTHR11439:SF467">
    <property type="entry name" value="INTEGRASE CATALYTIC DOMAIN-CONTAINING PROTEIN"/>
    <property type="match status" value="1"/>
</dbReference>
<evidence type="ECO:0000313" key="2">
    <source>
        <dbReference type="EMBL" id="MBW0503151.1"/>
    </source>
</evidence>
<dbReference type="Proteomes" id="UP000765509">
    <property type="component" value="Unassembled WGS sequence"/>
</dbReference>
<comment type="caution">
    <text evidence="2">The sequence shown here is derived from an EMBL/GenBank/DDBJ whole genome shotgun (WGS) entry which is preliminary data.</text>
</comment>
<dbReference type="SUPFAM" id="SSF56672">
    <property type="entry name" value="DNA/RNA polymerases"/>
    <property type="match status" value="1"/>
</dbReference>
<dbReference type="Pfam" id="PF07727">
    <property type="entry name" value="RVT_2"/>
    <property type="match status" value="1"/>
</dbReference>
<gene>
    <name evidence="2" type="ORF">O181_042866</name>
</gene>
<dbReference type="AlphaFoldDB" id="A0A9Q3DME9"/>
<dbReference type="EMBL" id="AVOT02017201">
    <property type="protein sequence ID" value="MBW0503151.1"/>
    <property type="molecule type" value="Genomic_DNA"/>
</dbReference>
<protein>
    <recommendedName>
        <fullName evidence="1">Reverse transcriptase Ty1/copia-type domain-containing protein</fullName>
    </recommendedName>
</protein>
<accession>A0A9Q3DME9</accession>
<evidence type="ECO:0000259" key="1">
    <source>
        <dbReference type="Pfam" id="PF07727"/>
    </source>
</evidence>
<dbReference type="InterPro" id="IPR013103">
    <property type="entry name" value="RVT_2"/>
</dbReference>
<keyword evidence="3" id="KW-1185">Reference proteome</keyword>
<dbReference type="CDD" id="cd09272">
    <property type="entry name" value="RNase_HI_RT_Ty1"/>
    <property type="match status" value="1"/>
</dbReference>
<dbReference type="InterPro" id="IPR043502">
    <property type="entry name" value="DNA/RNA_pol_sf"/>
</dbReference>